<dbReference type="EMBL" id="KE652176">
    <property type="protein sequence ID" value="EQL04177.1"/>
    <property type="molecule type" value="Genomic_DNA"/>
</dbReference>
<organism evidence="2 3">
    <name type="scientific">Ophiocordyceps sinensis (strain Co18 / CGMCC 3.14243)</name>
    <name type="common">Yarsagumba caterpillar fungus</name>
    <name type="synonym">Hirsutella sinensis</name>
    <dbReference type="NCBI Taxonomy" id="911162"/>
    <lineage>
        <taxon>Eukaryota</taxon>
        <taxon>Fungi</taxon>
        <taxon>Dikarya</taxon>
        <taxon>Ascomycota</taxon>
        <taxon>Pezizomycotina</taxon>
        <taxon>Sordariomycetes</taxon>
        <taxon>Hypocreomycetidae</taxon>
        <taxon>Hypocreales</taxon>
        <taxon>Ophiocordycipitaceae</taxon>
        <taxon>Ophiocordyceps</taxon>
    </lineage>
</organism>
<proteinExistence type="predicted"/>
<dbReference type="AlphaFoldDB" id="T5AR24"/>
<reference evidence="2 3" key="1">
    <citation type="journal article" date="2013" name="Chin. Sci. Bull.">
        <title>Genome survey uncovers the secrets of sex and lifestyle in caterpillar fungus.</title>
        <authorList>
            <person name="Hu X."/>
            <person name="Zhang Y."/>
            <person name="Xiao G."/>
            <person name="Zheng P."/>
            <person name="Xia Y."/>
            <person name="Zhang X."/>
            <person name="St Leger R.J."/>
            <person name="Liu X."/>
            <person name="Wang C."/>
        </authorList>
    </citation>
    <scope>NUCLEOTIDE SEQUENCE [LARGE SCALE GENOMIC DNA]</scope>
    <source>
        <strain evidence="3">Co18 / CGMCC 3.14243</strain>
        <tissue evidence="2">Fruit-body</tissue>
    </source>
</reference>
<dbReference type="HOGENOM" id="CLU_2655132_0_0_1"/>
<protein>
    <submittedName>
        <fullName evidence="2">Uncharacterized protein</fullName>
    </submittedName>
</protein>
<dbReference type="Proteomes" id="UP000019374">
    <property type="component" value="Unassembled WGS sequence"/>
</dbReference>
<accession>T5AR24</accession>
<evidence type="ECO:0000313" key="2">
    <source>
        <dbReference type="EMBL" id="EQL04177.1"/>
    </source>
</evidence>
<gene>
    <name evidence="2" type="ORF">OCS_00136</name>
</gene>
<feature type="region of interest" description="Disordered" evidence="1">
    <location>
        <begin position="1"/>
        <end position="76"/>
    </location>
</feature>
<evidence type="ECO:0000256" key="1">
    <source>
        <dbReference type="SAM" id="MobiDB-lite"/>
    </source>
</evidence>
<feature type="compositionally biased region" description="Basic residues" evidence="1">
    <location>
        <begin position="23"/>
        <end position="57"/>
    </location>
</feature>
<sequence>MATASDETAVLGCEAQRPALARSRGRRLRSRGRRPRSHRRRPHSHRRRPRSHRRRPRSPGAPAPEMGGVFRAPSGP</sequence>
<evidence type="ECO:0000313" key="3">
    <source>
        <dbReference type="Proteomes" id="UP000019374"/>
    </source>
</evidence>
<name>T5AR24_OPHSC</name>